<name>Q0C7R5_ASPTN</name>
<dbReference type="GeneID" id="4354684"/>
<protein>
    <submittedName>
        <fullName evidence="1">Uncharacterized protein</fullName>
    </submittedName>
</protein>
<evidence type="ECO:0000313" key="1">
    <source>
        <dbReference type="EMBL" id="EAU29266.1"/>
    </source>
</evidence>
<evidence type="ECO:0000313" key="2">
    <source>
        <dbReference type="Proteomes" id="UP000007963"/>
    </source>
</evidence>
<accession>Q0C7R5</accession>
<dbReference type="VEuPathDB" id="FungiDB:ATEG_10269"/>
<dbReference type="EMBL" id="CH476610">
    <property type="protein sequence ID" value="EAU29266.1"/>
    <property type="molecule type" value="Genomic_DNA"/>
</dbReference>
<dbReference type="HOGENOM" id="CLU_2276912_0_0_1"/>
<dbReference type="Proteomes" id="UP000007963">
    <property type="component" value="Unassembled WGS sequence"/>
</dbReference>
<proteinExistence type="predicted"/>
<dbReference type="RefSeq" id="XP_001218617.1">
    <property type="nucleotide sequence ID" value="XM_001218616.1"/>
</dbReference>
<gene>
    <name evidence="1" type="ORF">ATEG_10269</name>
</gene>
<reference evidence="2" key="1">
    <citation type="submission" date="2005-09" db="EMBL/GenBank/DDBJ databases">
        <title>Annotation of the Aspergillus terreus NIH2624 genome.</title>
        <authorList>
            <person name="Birren B.W."/>
            <person name="Lander E.S."/>
            <person name="Galagan J.E."/>
            <person name="Nusbaum C."/>
            <person name="Devon K."/>
            <person name="Henn M."/>
            <person name="Ma L.-J."/>
            <person name="Jaffe D.B."/>
            <person name="Butler J."/>
            <person name="Alvarez P."/>
            <person name="Gnerre S."/>
            <person name="Grabherr M."/>
            <person name="Kleber M."/>
            <person name="Mauceli E.W."/>
            <person name="Brockman W."/>
            <person name="Rounsley S."/>
            <person name="Young S.K."/>
            <person name="LaButti K."/>
            <person name="Pushparaj V."/>
            <person name="DeCaprio D."/>
            <person name="Crawford M."/>
            <person name="Koehrsen M."/>
            <person name="Engels R."/>
            <person name="Montgomery P."/>
            <person name="Pearson M."/>
            <person name="Howarth C."/>
            <person name="Larson L."/>
            <person name="Luoma S."/>
            <person name="White J."/>
            <person name="Alvarado L."/>
            <person name="Kodira C.D."/>
            <person name="Zeng Q."/>
            <person name="Oleary S."/>
            <person name="Yandava C."/>
            <person name="Denning D.W."/>
            <person name="Nierman W.C."/>
            <person name="Milne T."/>
            <person name="Madden K."/>
        </authorList>
    </citation>
    <scope>NUCLEOTIDE SEQUENCE [LARGE SCALE GENOMIC DNA]</scope>
    <source>
        <strain evidence="2">NIH 2624 / FGSC A1156</strain>
    </source>
</reference>
<sequence>MPRRDTASSAVSILERSGVWNPGDSTVHETSLHKGTNSVTNMNFASYDVSRQYGTISGNPTRGGVTHYLVLLGAAIGLRALWQGLHTCRECLRPISPSSYIC</sequence>
<dbReference type="AlphaFoldDB" id="Q0C7R5"/>
<organism evidence="1 2">
    <name type="scientific">Aspergillus terreus (strain NIH 2624 / FGSC A1156)</name>
    <dbReference type="NCBI Taxonomy" id="341663"/>
    <lineage>
        <taxon>Eukaryota</taxon>
        <taxon>Fungi</taxon>
        <taxon>Dikarya</taxon>
        <taxon>Ascomycota</taxon>
        <taxon>Pezizomycotina</taxon>
        <taxon>Eurotiomycetes</taxon>
        <taxon>Eurotiomycetidae</taxon>
        <taxon>Eurotiales</taxon>
        <taxon>Aspergillaceae</taxon>
        <taxon>Aspergillus</taxon>
        <taxon>Aspergillus subgen. Circumdati</taxon>
    </lineage>
</organism>